<sequence>MATPPKCSICNTQDSKYKCPICEIRYCSIACYKPHKQSHEATAETRPPVTTKRDRPGTTHRVPKLDFTGFENDKDLLRLLSRYPSLKVQLQMVYGLTLEPGPDEARSWNRGPLPGFAQQQQSMRGGARGRGRGLGRGGRGGGYESFDPEERQRGPWTQEKGDKEALGVIKKMREGDEEAGEGLREFIELCGIKFGGEKREEG</sequence>
<proteinExistence type="predicted"/>
<evidence type="ECO:0000313" key="1">
    <source>
        <dbReference type="EMBL" id="KAK3684501.1"/>
    </source>
</evidence>
<accession>A0ACC3MBV1</accession>
<dbReference type="Proteomes" id="UP001281147">
    <property type="component" value="Unassembled WGS sequence"/>
</dbReference>
<organism evidence="1 2">
    <name type="scientific">Vermiconidia calcicola</name>
    <dbReference type="NCBI Taxonomy" id="1690605"/>
    <lineage>
        <taxon>Eukaryota</taxon>
        <taxon>Fungi</taxon>
        <taxon>Dikarya</taxon>
        <taxon>Ascomycota</taxon>
        <taxon>Pezizomycotina</taxon>
        <taxon>Dothideomycetes</taxon>
        <taxon>Dothideomycetidae</taxon>
        <taxon>Mycosphaerellales</taxon>
        <taxon>Extremaceae</taxon>
        <taxon>Vermiconidia</taxon>
    </lineage>
</organism>
<comment type="caution">
    <text evidence="1">The sequence shown here is derived from an EMBL/GenBank/DDBJ whole genome shotgun (WGS) entry which is preliminary data.</text>
</comment>
<evidence type="ECO:0000313" key="2">
    <source>
        <dbReference type="Proteomes" id="UP001281147"/>
    </source>
</evidence>
<name>A0ACC3MBV1_9PEZI</name>
<keyword evidence="2" id="KW-1185">Reference proteome</keyword>
<dbReference type="EMBL" id="JAUTXU010000341">
    <property type="protein sequence ID" value="KAK3684501.1"/>
    <property type="molecule type" value="Genomic_DNA"/>
</dbReference>
<reference evidence="1" key="1">
    <citation type="submission" date="2023-07" db="EMBL/GenBank/DDBJ databases">
        <title>Black Yeasts Isolated from many extreme environments.</title>
        <authorList>
            <person name="Coleine C."/>
            <person name="Stajich J.E."/>
            <person name="Selbmann L."/>
        </authorList>
    </citation>
    <scope>NUCLEOTIDE SEQUENCE</scope>
    <source>
        <strain evidence="1">CCFEE 5714</strain>
    </source>
</reference>
<protein>
    <submittedName>
        <fullName evidence="1">Uncharacterized protein</fullName>
    </submittedName>
</protein>
<gene>
    <name evidence="1" type="ORF">LTR37_020213</name>
</gene>